<dbReference type="OrthoDB" id="9795390at2"/>
<evidence type="ECO:0000313" key="7">
    <source>
        <dbReference type="Proteomes" id="UP000244223"/>
    </source>
</evidence>
<keyword evidence="4" id="KW-0067">ATP-binding</keyword>
<dbReference type="PANTHER" id="PTHR43851:SF3">
    <property type="entry name" value="COENZYME Q8"/>
    <property type="match status" value="1"/>
</dbReference>
<dbReference type="Pfam" id="PF03109">
    <property type="entry name" value="ABC1"/>
    <property type="match status" value="1"/>
</dbReference>
<dbReference type="CDD" id="cd13970">
    <property type="entry name" value="ABC1_ADCK3"/>
    <property type="match status" value="1"/>
</dbReference>
<evidence type="ECO:0000256" key="2">
    <source>
        <dbReference type="ARBA" id="ARBA00022679"/>
    </source>
</evidence>
<reference evidence="6 7" key="1">
    <citation type="submission" date="2018-04" db="EMBL/GenBank/DDBJ databases">
        <title>Genomic Encyclopedia of Archaeal and Bacterial Type Strains, Phase II (KMG-II): from individual species to whole genera.</title>
        <authorList>
            <person name="Goeker M."/>
        </authorList>
    </citation>
    <scope>NUCLEOTIDE SEQUENCE [LARGE SCALE GENOMIC DNA]</scope>
    <source>
        <strain evidence="6 7">DSM 5822</strain>
    </source>
</reference>
<evidence type="ECO:0000256" key="3">
    <source>
        <dbReference type="ARBA" id="ARBA00022741"/>
    </source>
</evidence>
<comment type="similarity">
    <text evidence="1">Belongs to the protein kinase superfamily. ADCK protein kinase family.</text>
</comment>
<dbReference type="InterPro" id="IPR034646">
    <property type="entry name" value="ADCK3_dom"/>
</dbReference>
<dbReference type="GO" id="GO:0016301">
    <property type="term" value="F:kinase activity"/>
    <property type="evidence" value="ECO:0007669"/>
    <property type="project" value="UniProtKB-KW"/>
</dbReference>
<dbReference type="EMBL" id="QAON01000005">
    <property type="protein sequence ID" value="PTQ89760.1"/>
    <property type="molecule type" value="Genomic_DNA"/>
</dbReference>
<dbReference type="AlphaFoldDB" id="A0A2T5J083"/>
<name>A0A2T5J083_9GAMM</name>
<dbReference type="GO" id="GO:0006744">
    <property type="term" value="P:ubiquinone biosynthetic process"/>
    <property type="evidence" value="ECO:0007669"/>
    <property type="project" value="TreeGrafter"/>
</dbReference>
<dbReference type="Proteomes" id="UP000244223">
    <property type="component" value="Unassembled WGS sequence"/>
</dbReference>
<comment type="caution">
    <text evidence="6">The sequence shown here is derived from an EMBL/GenBank/DDBJ whole genome shotgun (WGS) entry which is preliminary data.</text>
</comment>
<keyword evidence="2" id="KW-0808">Transferase</keyword>
<dbReference type="InterPro" id="IPR011009">
    <property type="entry name" value="Kinase-like_dom_sf"/>
</dbReference>
<gene>
    <name evidence="6" type="ORF">C8N29_10584</name>
</gene>
<keyword evidence="6" id="KW-0830">Ubiquinone</keyword>
<organism evidence="6 7">
    <name type="scientific">Agitococcus lubricus</name>
    <dbReference type="NCBI Taxonomy" id="1077255"/>
    <lineage>
        <taxon>Bacteria</taxon>
        <taxon>Pseudomonadati</taxon>
        <taxon>Pseudomonadota</taxon>
        <taxon>Gammaproteobacteria</taxon>
        <taxon>Moraxellales</taxon>
        <taxon>Moraxellaceae</taxon>
        <taxon>Agitococcus</taxon>
    </lineage>
</organism>
<dbReference type="RefSeq" id="WP_107865276.1">
    <property type="nucleotide sequence ID" value="NZ_QAON01000005.1"/>
</dbReference>
<keyword evidence="3" id="KW-0547">Nucleotide-binding</keyword>
<feature type="domain" description="ABC1 atypical kinase-like" evidence="5">
    <location>
        <begin position="97"/>
        <end position="337"/>
    </location>
</feature>
<dbReference type="GO" id="GO:0005524">
    <property type="term" value="F:ATP binding"/>
    <property type="evidence" value="ECO:0007669"/>
    <property type="project" value="UniProtKB-KW"/>
</dbReference>
<keyword evidence="7" id="KW-1185">Reference proteome</keyword>
<evidence type="ECO:0000313" key="6">
    <source>
        <dbReference type="EMBL" id="PTQ89760.1"/>
    </source>
</evidence>
<proteinExistence type="inferred from homology"/>
<accession>A0A2T5J083</accession>
<protein>
    <submittedName>
        <fullName evidence="6">Putative unusual protein kinase regulating ubiquinone biosynthesis (AarF/ABC1/UbiB family)</fullName>
    </submittedName>
</protein>
<dbReference type="PANTHER" id="PTHR43851">
    <property type="match status" value="1"/>
</dbReference>
<dbReference type="InterPro" id="IPR004147">
    <property type="entry name" value="ABC1_dom"/>
</dbReference>
<evidence type="ECO:0000256" key="4">
    <source>
        <dbReference type="ARBA" id="ARBA00022840"/>
    </source>
</evidence>
<dbReference type="SUPFAM" id="SSF56112">
    <property type="entry name" value="Protein kinase-like (PK-like)"/>
    <property type="match status" value="1"/>
</dbReference>
<sequence>MSEKLQHLKTGGFERRWSLAKASIVAGTRFATASASTLFSDEATREQKRKKSLAEQAEYLVSEMGKLKGSIVKIGQMMALYGEHFLPEEVTRAFHQLNDKTIALEWTTIETHIKQELGEKRFNELVIDHEPLGAASLAQVHRARRKSDGLEIVLKIQYPGVADAIDSDLSLVAQMMRIARVVPQTREFEEWLEEVRMMMHREVNYPQEMETTRLFREHLRGDERYIVPKVYPEYSTPRILAMSYEHGVPINSNAIMTLTQERRNRLAAASLEICCREVFEWGEMQTDPNFGNYLVRLGDGTTTPDKIILLDFGAVRDFPDDLLSLARTLTKASVLRQRDVMLSAMKGFGFFDNMPVEVKNSITDVCFLAVEPFTDLSDAPKDTINAEGKYIWAKSNLHGRVLGKATKSAATRHFSVPPKELMFISRKFIGAYTFMTVIDAQIYAYDIIKPFLK</sequence>
<dbReference type="InterPro" id="IPR051409">
    <property type="entry name" value="Atypical_kinase_ADCK"/>
</dbReference>
<evidence type="ECO:0000256" key="1">
    <source>
        <dbReference type="ARBA" id="ARBA00009670"/>
    </source>
</evidence>
<evidence type="ECO:0000259" key="5">
    <source>
        <dbReference type="Pfam" id="PF03109"/>
    </source>
</evidence>
<keyword evidence="6" id="KW-0418">Kinase</keyword>